<evidence type="ECO:0000256" key="2">
    <source>
        <dbReference type="SAM" id="Phobius"/>
    </source>
</evidence>
<name>A0A9W6T5D8_CANBO</name>
<dbReference type="EMBL" id="BSXN01002430">
    <property type="protein sequence ID" value="GME76565.1"/>
    <property type="molecule type" value="Genomic_DNA"/>
</dbReference>
<proteinExistence type="predicted"/>
<reference evidence="3" key="1">
    <citation type="submission" date="2023-04" db="EMBL/GenBank/DDBJ databases">
        <title>Candida boidinii NBRC 10035.</title>
        <authorList>
            <person name="Ichikawa N."/>
            <person name="Sato H."/>
            <person name="Tonouchi N."/>
        </authorList>
    </citation>
    <scope>NUCLEOTIDE SEQUENCE</scope>
    <source>
        <strain evidence="3">NBRC 10035</strain>
    </source>
</reference>
<sequence length="178" mass="20516">MNSIINKFKIFPVSLILSGLLFYSLFIIYHNFNSNLSSLDTDTNTTETDSYDYNNNDEFNHLIYKFSKDESFTIAKITDENESDLKNLGLTPNHGIILTSNSNPNKVLKYHGRFLHITDLHPDPIFEKGSSMSLACHRKIKKKKKDDDDDDDDDDDIAHQYGDALSEKTQDWKSISWI</sequence>
<organism evidence="3 4">
    <name type="scientific">Candida boidinii</name>
    <name type="common">Yeast</name>
    <dbReference type="NCBI Taxonomy" id="5477"/>
    <lineage>
        <taxon>Eukaryota</taxon>
        <taxon>Fungi</taxon>
        <taxon>Dikarya</taxon>
        <taxon>Ascomycota</taxon>
        <taxon>Saccharomycotina</taxon>
        <taxon>Pichiomycetes</taxon>
        <taxon>Pichiales</taxon>
        <taxon>Pichiaceae</taxon>
        <taxon>Ogataea</taxon>
        <taxon>Ogataea/Candida clade</taxon>
    </lineage>
</organism>
<keyword evidence="2" id="KW-0472">Membrane</keyword>
<gene>
    <name evidence="3" type="ORF">Cboi02_000522600</name>
</gene>
<keyword evidence="2" id="KW-1133">Transmembrane helix</keyword>
<dbReference type="AlphaFoldDB" id="A0A9W6T5D8"/>
<comment type="caution">
    <text evidence="3">The sequence shown here is derived from an EMBL/GenBank/DDBJ whole genome shotgun (WGS) entry which is preliminary data.</text>
</comment>
<evidence type="ECO:0000313" key="3">
    <source>
        <dbReference type="EMBL" id="GME76565.1"/>
    </source>
</evidence>
<evidence type="ECO:0000256" key="1">
    <source>
        <dbReference type="SAM" id="MobiDB-lite"/>
    </source>
</evidence>
<keyword evidence="2" id="KW-0812">Transmembrane</keyword>
<accession>A0A9W6T5D8</accession>
<feature type="region of interest" description="Disordered" evidence="1">
    <location>
        <begin position="142"/>
        <end position="178"/>
    </location>
</feature>
<evidence type="ECO:0000313" key="4">
    <source>
        <dbReference type="Proteomes" id="UP001165120"/>
    </source>
</evidence>
<dbReference type="Proteomes" id="UP001165120">
    <property type="component" value="Unassembled WGS sequence"/>
</dbReference>
<protein>
    <submittedName>
        <fullName evidence="3">Unnamed protein product</fullName>
    </submittedName>
</protein>
<feature type="transmembrane region" description="Helical" evidence="2">
    <location>
        <begin position="12"/>
        <end position="32"/>
    </location>
</feature>
<feature type="compositionally biased region" description="Acidic residues" evidence="1">
    <location>
        <begin position="147"/>
        <end position="156"/>
    </location>
</feature>
<keyword evidence="4" id="KW-1185">Reference proteome</keyword>